<feature type="chain" id="PRO_5045988670" evidence="2">
    <location>
        <begin position="26"/>
        <end position="298"/>
    </location>
</feature>
<name>A0ABR4JGN4_9EURO</name>
<gene>
    <name evidence="4" type="ORF">BJX68DRAFT_202335</name>
</gene>
<dbReference type="RefSeq" id="XP_070893333.1">
    <property type="nucleotide sequence ID" value="XM_071037572.1"/>
</dbReference>
<dbReference type="PROSITE" id="PS51340">
    <property type="entry name" value="MOSC"/>
    <property type="match status" value="1"/>
</dbReference>
<keyword evidence="5" id="KW-1185">Reference proteome</keyword>
<sequence length="298" mass="31382">MANVCPLAVHLQLDLFQLTATQVGANDYQAIPAESRRMNPAASPNSEGLVFRRALEAIHLSLGAQTWLTCSSISTRPLSSPSDSPSIPPSHHPPVQNTTTTMSPTTGTILSLSISSEHTFSKTPVGSITLLHGLGIEGDCHAGQTVQHRSRLHITPPPPNLRQVHLIAIEILQTISATLSESEKAQLLAPGALGQNITTQGIDLLSLSAGTELRFVDASNPGATASAVLVLTGLRNPCPQISKFQPGLQERFIVRDAERKIVGRLAGVMATVSVGGEVKVGMGIRVLAPEDHVALGPV</sequence>
<evidence type="ECO:0000256" key="2">
    <source>
        <dbReference type="SAM" id="SignalP"/>
    </source>
</evidence>
<organism evidence="4 5">
    <name type="scientific">Aspergillus pseudodeflectus</name>
    <dbReference type="NCBI Taxonomy" id="176178"/>
    <lineage>
        <taxon>Eukaryota</taxon>
        <taxon>Fungi</taxon>
        <taxon>Dikarya</taxon>
        <taxon>Ascomycota</taxon>
        <taxon>Pezizomycotina</taxon>
        <taxon>Eurotiomycetes</taxon>
        <taxon>Eurotiomycetidae</taxon>
        <taxon>Eurotiales</taxon>
        <taxon>Aspergillaceae</taxon>
        <taxon>Aspergillus</taxon>
        <taxon>Aspergillus subgen. Nidulantes</taxon>
    </lineage>
</organism>
<reference evidence="4 5" key="1">
    <citation type="submission" date="2024-07" db="EMBL/GenBank/DDBJ databases">
        <title>Section-level genome sequencing and comparative genomics of Aspergillus sections Usti and Cavernicolus.</title>
        <authorList>
            <consortium name="Lawrence Berkeley National Laboratory"/>
            <person name="Nybo J.L."/>
            <person name="Vesth T.C."/>
            <person name="Theobald S."/>
            <person name="Frisvad J.C."/>
            <person name="Larsen T.O."/>
            <person name="Kjaerboelling I."/>
            <person name="Rothschild-Mancinelli K."/>
            <person name="Lyhne E.K."/>
            <person name="Kogle M.E."/>
            <person name="Barry K."/>
            <person name="Clum A."/>
            <person name="Na H."/>
            <person name="Ledsgaard L."/>
            <person name="Lin J."/>
            <person name="Lipzen A."/>
            <person name="Kuo A."/>
            <person name="Riley R."/>
            <person name="Mondo S."/>
            <person name="LaButti K."/>
            <person name="Haridas S."/>
            <person name="Pangalinan J."/>
            <person name="Salamov A.A."/>
            <person name="Simmons B.A."/>
            <person name="Magnuson J.K."/>
            <person name="Chen J."/>
            <person name="Drula E."/>
            <person name="Henrissat B."/>
            <person name="Wiebenga A."/>
            <person name="Lubbers R.J."/>
            <person name="Gomes A.C."/>
            <person name="Macurrencykelacurrency M.R."/>
            <person name="Stajich J."/>
            <person name="Grigoriev I.V."/>
            <person name="Mortensen U.H."/>
            <person name="De vries R.P."/>
            <person name="Baker S.E."/>
            <person name="Andersen M.R."/>
        </authorList>
    </citation>
    <scope>NUCLEOTIDE SEQUENCE [LARGE SCALE GENOMIC DNA]</scope>
    <source>
        <strain evidence="4 5">CBS 756.74</strain>
    </source>
</reference>
<accession>A0ABR4JGN4</accession>
<dbReference type="InterPro" id="IPR005302">
    <property type="entry name" value="MoCF_Sase_C"/>
</dbReference>
<comment type="caution">
    <text evidence="4">The sequence shown here is derived from an EMBL/GenBank/DDBJ whole genome shotgun (WGS) entry which is preliminary data.</text>
</comment>
<evidence type="ECO:0000256" key="1">
    <source>
        <dbReference type="SAM" id="MobiDB-lite"/>
    </source>
</evidence>
<dbReference type="SUPFAM" id="SSF50800">
    <property type="entry name" value="PK beta-barrel domain-like"/>
    <property type="match status" value="1"/>
</dbReference>
<evidence type="ECO:0000313" key="5">
    <source>
        <dbReference type="Proteomes" id="UP001610444"/>
    </source>
</evidence>
<keyword evidence="2" id="KW-0732">Signal</keyword>
<evidence type="ECO:0000313" key="4">
    <source>
        <dbReference type="EMBL" id="KAL2839021.1"/>
    </source>
</evidence>
<dbReference type="InterPro" id="IPR011037">
    <property type="entry name" value="Pyrv_Knase-like_insert_dom_sf"/>
</dbReference>
<evidence type="ECO:0000259" key="3">
    <source>
        <dbReference type="PROSITE" id="PS51340"/>
    </source>
</evidence>
<feature type="domain" description="MOSC" evidence="3">
    <location>
        <begin position="123"/>
        <end position="287"/>
    </location>
</feature>
<dbReference type="EMBL" id="JBFXLR010000078">
    <property type="protein sequence ID" value="KAL2839021.1"/>
    <property type="molecule type" value="Genomic_DNA"/>
</dbReference>
<dbReference type="Pfam" id="PF03473">
    <property type="entry name" value="MOSC"/>
    <property type="match status" value="1"/>
</dbReference>
<proteinExistence type="predicted"/>
<protein>
    <submittedName>
        <fullName evidence="4">Pyruvate kinase-like protein</fullName>
    </submittedName>
</protein>
<dbReference type="Gene3D" id="2.40.33.20">
    <property type="entry name" value="PK beta-barrel domain-like"/>
    <property type="match status" value="1"/>
</dbReference>
<feature type="signal peptide" evidence="2">
    <location>
        <begin position="1"/>
        <end position="25"/>
    </location>
</feature>
<dbReference type="GeneID" id="98152736"/>
<dbReference type="Proteomes" id="UP001610444">
    <property type="component" value="Unassembled WGS sequence"/>
</dbReference>
<dbReference type="PANTHER" id="PTHR36930:SF1">
    <property type="entry name" value="MOSC DOMAIN-CONTAINING PROTEIN"/>
    <property type="match status" value="1"/>
</dbReference>
<feature type="region of interest" description="Disordered" evidence="1">
    <location>
        <begin position="78"/>
        <end position="102"/>
    </location>
</feature>
<dbReference type="PANTHER" id="PTHR36930">
    <property type="entry name" value="METAL-SULFUR CLUSTER BIOSYNTHESIS PROTEINS YUAD-RELATED"/>
    <property type="match status" value="1"/>
</dbReference>
<dbReference type="InterPro" id="IPR052716">
    <property type="entry name" value="MOSC_domain"/>
</dbReference>